<protein>
    <submittedName>
        <fullName evidence="5">LADA_0F06458g1_1</fullName>
    </submittedName>
</protein>
<keyword evidence="2" id="KW-0539">Nucleus</keyword>
<dbReference type="InterPro" id="IPR006910">
    <property type="entry name" value="Rad21_Rec8_N"/>
</dbReference>
<dbReference type="GO" id="GO:0008278">
    <property type="term" value="C:cohesin complex"/>
    <property type="evidence" value="ECO:0007669"/>
    <property type="project" value="InterPro"/>
</dbReference>
<evidence type="ECO:0000256" key="2">
    <source>
        <dbReference type="ARBA" id="ARBA00023242"/>
    </source>
</evidence>
<dbReference type="GO" id="GO:0003682">
    <property type="term" value="F:chromatin binding"/>
    <property type="evidence" value="ECO:0007669"/>
    <property type="project" value="TreeGrafter"/>
</dbReference>
<feature type="region of interest" description="Disordered" evidence="3">
    <location>
        <begin position="413"/>
        <end position="464"/>
    </location>
</feature>
<comment type="subcellular location">
    <subcellularLocation>
        <location evidence="1">Nucleus</location>
    </subcellularLocation>
</comment>
<dbReference type="OrthoDB" id="5427633at2759"/>
<dbReference type="PANTHER" id="PTHR12585:SF51">
    <property type="entry name" value="MEIOTIC RECOMBINATION PROTEIN REC8"/>
    <property type="match status" value="1"/>
</dbReference>
<name>A0A1G4JK12_9SACH</name>
<feature type="compositionally biased region" description="Polar residues" evidence="3">
    <location>
        <begin position="502"/>
        <end position="514"/>
    </location>
</feature>
<evidence type="ECO:0000313" key="6">
    <source>
        <dbReference type="Proteomes" id="UP000190274"/>
    </source>
</evidence>
<dbReference type="GO" id="GO:0005634">
    <property type="term" value="C:nucleus"/>
    <property type="evidence" value="ECO:0007669"/>
    <property type="project" value="UniProtKB-SubCell"/>
</dbReference>
<dbReference type="InterPro" id="IPR039781">
    <property type="entry name" value="Rad21/Rec8-like"/>
</dbReference>
<reference evidence="5 6" key="1">
    <citation type="submission" date="2016-03" db="EMBL/GenBank/DDBJ databases">
        <authorList>
            <person name="Devillers H."/>
        </authorList>
    </citation>
    <scope>NUCLEOTIDE SEQUENCE [LARGE SCALE GENOMIC DNA]</scope>
    <source>
        <strain evidence="5">CBS 10888</strain>
    </source>
</reference>
<organism evidence="5 6">
    <name type="scientific">Lachancea dasiensis</name>
    <dbReference type="NCBI Taxonomy" id="1072105"/>
    <lineage>
        <taxon>Eukaryota</taxon>
        <taxon>Fungi</taxon>
        <taxon>Dikarya</taxon>
        <taxon>Ascomycota</taxon>
        <taxon>Saccharomycotina</taxon>
        <taxon>Saccharomycetes</taxon>
        <taxon>Saccharomycetales</taxon>
        <taxon>Saccharomycetaceae</taxon>
        <taxon>Lachancea</taxon>
    </lineage>
</organism>
<proteinExistence type="predicted"/>
<accession>A0A1G4JK12</accession>
<gene>
    <name evidence="5" type="ORF">LADA_0F06458G</name>
</gene>
<dbReference type="GO" id="GO:0007062">
    <property type="term" value="P:sister chromatid cohesion"/>
    <property type="evidence" value="ECO:0007669"/>
    <property type="project" value="InterPro"/>
</dbReference>
<evidence type="ECO:0000256" key="1">
    <source>
        <dbReference type="ARBA" id="ARBA00004123"/>
    </source>
</evidence>
<dbReference type="EMBL" id="LT598458">
    <property type="protein sequence ID" value="SCU90793.1"/>
    <property type="molecule type" value="Genomic_DNA"/>
</dbReference>
<dbReference type="Pfam" id="PF04825">
    <property type="entry name" value="Rad21_Rec8_N"/>
    <property type="match status" value="1"/>
</dbReference>
<dbReference type="CDD" id="cd21790">
    <property type="entry name" value="Rad21_Rec8_M_ScRec8p-like"/>
    <property type="match status" value="1"/>
</dbReference>
<feature type="compositionally biased region" description="Low complexity" evidence="3">
    <location>
        <begin position="432"/>
        <end position="444"/>
    </location>
</feature>
<keyword evidence="6" id="KW-1185">Reference proteome</keyword>
<dbReference type="GO" id="GO:0006302">
    <property type="term" value="P:double-strand break repair"/>
    <property type="evidence" value="ECO:0007669"/>
    <property type="project" value="TreeGrafter"/>
</dbReference>
<feature type="domain" description="Rad21/Rec8-like protein N-terminal" evidence="4">
    <location>
        <begin position="23"/>
        <end position="109"/>
    </location>
</feature>
<feature type="region of interest" description="Disordered" evidence="3">
    <location>
        <begin position="500"/>
        <end position="522"/>
    </location>
</feature>
<dbReference type="Proteomes" id="UP000190274">
    <property type="component" value="Chromosome F"/>
</dbReference>
<dbReference type="STRING" id="1266660.A0A1G4JK12"/>
<evidence type="ECO:0000313" key="5">
    <source>
        <dbReference type="EMBL" id="SCU90793.1"/>
    </source>
</evidence>
<sequence>MSTPSHQRLQLQRGNGVPEGLSGVATIWLLSTLGASRNANTVRVKKKDILSVSIPKTCEALLQSSTDYTLRSASSLLYGVAVCYGRKTDYVLADVNSVKAQLQRQLLEGTRKRTALFSRNFCPTTIFDGTKEYRNLLEFQTTHSSVPFGRRDPFLTDDPTFDINQIGDISFLDAERRGLNQSASLIHQRDMLDELQNGYNHETGPGLGRALAENRPYNRGSLETVELSALDANLHIDFDDVLSEIEMGSVQSRSGGNNELSDQEDFQLNFEGGKPLGIPNIDSLPDLGIQSLKNGDDEHHRQGKRPFSSSKNAGLPNESDGQSKKPKTQLPPDCLLKVKFDDKIGMANDDLRENSGSYCAIMDSYTSNLNCSAKTRPDSNKLMAVIFDDDSPTFLRLCFETLLLAQEDSSALANTASSSPAIERGRRRRRSIASSRSSSSIMSTERGRRVGPSDEIEIGGDKNDSILLPELHQIDENVEVDDFYDELDGTGQDVMRIDLQLPPSSFGRSSSRTDAGSKDQIEELQRLNADRRTRRQNPFGSVQDMGQSSYSSFSVEGVAREGFHHQVLDNQSRRLFEYILERVSFIGSVARSHPPFGKKLFLEDLIPSMLTMEVVTDSNERLRPVSRKLAANAFLCILQLASKSYVDLASSGVPTGFESLDGNSIVIYV</sequence>
<dbReference type="AlphaFoldDB" id="A0A1G4JK12"/>
<evidence type="ECO:0000259" key="4">
    <source>
        <dbReference type="Pfam" id="PF04825"/>
    </source>
</evidence>
<dbReference type="PANTHER" id="PTHR12585">
    <property type="entry name" value="SCC1 / RAD21 FAMILY MEMBER"/>
    <property type="match status" value="1"/>
</dbReference>
<feature type="region of interest" description="Disordered" evidence="3">
    <location>
        <begin position="269"/>
        <end position="332"/>
    </location>
</feature>
<evidence type="ECO:0000256" key="3">
    <source>
        <dbReference type="SAM" id="MobiDB-lite"/>
    </source>
</evidence>